<sequence length="109" mass="12698">MSILIDVEEYFRNRKIKNRKKIFESVQKAVRSIDYNNNGSDGAVFALASACNYDTFYFTLSRILSAIKIALKTEKKKEARKYYKGAQTFFGFLKLVMDFYGGYLGFLWL</sequence>
<reference evidence="2" key="1">
    <citation type="journal article" date="2021" name="Proc. Natl. Acad. Sci. U.S.A.">
        <title>A Catalog of Tens of Thousands of Viruses from Human Metagenomes Reveals Hidden Associations with Chronic Diseases.</title>
        <authorList>
            <person name="Tisza M.J."/>
            <person name="Buck C.B."/>
        </authorList>
    </citation>
    <scope>NUCLEOTIDE SEQUENCE</scope>
    <source>
        <strain evidence="2">CtYh54</strain>
    </source>
</reference>
<proteinExistence type="predicted"/>
<evidence type="ECO:0000256" key="1">
    <source>
        <dbReference type="SAM" id="Phobius"/>
    </source>
</evidence>
<evidence type="ECO:0000313" key="2">
    <source>
        <dbReference type="EMBL" id="DAD80579.1"/>
    </source>
</evidence>
<keyword evidence="1" id="KW-0812">Transmembrane</keyword>
<keyword evidence="1" id="KW-0472">Membrane</keyword>
<organism evidence="2">
    <name type="scientific">Siphoviridae sp. ctYh54</name>
    <dbReference type="NCBI Taxonomy" id="2826379"/>
    <lineage>
        <taxon>Viruses</taxon>
        <taxon>Duplodnaviria</taxon>
        <taxon>Heunggongvirae</taxon>
        <taxon>Uroviricota</taxon>
        <taxon>Caudoviricetes</taxon>
    </lineage>
</organism>
<accession>A0A8S5MF60</accession>
<protein>
    <submittedName>
        <fullName evidence="2">Uncharacterized protein</fullName>
    </submittedName>
</protein>
<feature type="transmembrane region" description="Helical" evidence="1">
    <location>
        <begin position="88"/>
        <end position="108"/>
    </location>
</feature>
<feature type="transmembrane region" description="Helical" evidence="1">
    <location>
        <begin position="44"/>
        <end position="67"/>
    </location>
</feature>
<name>A0A8S5MF60_9CAUD</name>
<dbReference type="EMBL" id="BK014884">
    <property type="protein sequence ID" value="DAD80579.1"/>
    <property type="molecule type" value="Genomic_DNA"/>
</dbReference>
<keyword evidence="1" id="KW-1133">Transmembrane helix</keyword>